<name>A0AAV2I4S2_LYMST</name>
<organism evidence="2 3">
    <name type="scientific">Lymnaea stagnalis</name>
    <name type="common">Great pond snail</name>
    <name type="synonym">Helix stagnalis</name>
    <dbReference type="NCBI Taxonomy" id="6523"/>
    <lineage>
        <taxon>Eukaryota</taxon>
        <taxon>Metazoa</taxon>
        <taxon>Spiralia</taxon>
        <taxon>Lophotrochozoa</taxon>
        <taxon>Mollusca</taxon>
        <taxon>Gastropoda</taxon>
        <taxon>Heterobranchia</taxon>
        <taxon>Euthyneura</taxon>
        <taxon>Panpulmonata</taxon>
        <taxon>Hygrophila</taxon>
        <taxon>Lymnaeoidea</taxon>
        <taxon>Lymnaeidae</taxon>
        <taxon>Lymnaea</taxon>
    </lineage>
</organism>
<keyword evidence="3" id="KW-1185">Reference proteome</keyword>
<gene>
    <name evidence="2" type="ORF">GSLYS_00015310001</name>
</gene>
<feature type="non-terminal residue" evidence="2">
    <location>
        <position position="117"/>
    </location>
</feature>
<reference evidence="2 3" key="1">
    <citation type="submission" date="2024-04" db="EMBL/GenBank/DDBJ databases">
        <authorList>
            <consortium name="Genoscope - CEA"/>
            <person name="William W."/>
        </authorList>
    </citation>
    <scope>NUCLEOTIDE SEQUENCE [LARGE SCALE GENOMIC DNA]</scope>
</reference>
<keyword evidence="1" id="KW-1133">Transmembrane helix</keyword>
<protein>
    <submittedName>
        <fullName evidence="2">Uncharacterized protein</fullName>
    </submittedName>
</protein>
<evidence type="ECO:0000313" key="3">
    <source>
        <dbReference type="Proteomes" id="UP001497497"/>
    </source>
</evidence>
<feature type="transmembrane region" description="Helical" evidence="1">
    <location>
        <begin position="15"/>
        <end position="41"/>
    </location>
</feature>
<keyword evidence="1" id="KW-0812">Transmembrane</keyword>
<accession>A0AAV2I4S2</accession>
<dbReference type="AlphaFoldDB" id="A0AAV2I4S2"/>
<dbReference type="Proteomes" id="UP001497497">
    <property type="component" value="Unassembled WGS sequence"/>
</dbReference>
<evidence type="ECO:0000256" key="1">
    <source>
        <dbReference type="SAM" id="Phobius"/>
    </source>
</evidence>
<keyword evidence="1" id="KW-0472">Membrane</keyword>
<sequence length="117" mass="12773">RATVTWGYNSREFSLALFVVSNGTMRMIVSPMLAILLAFLLDFCSHTNAIVCEKDICAGVRCEAITYCSGKLVKNGGICWCCDLCVNVLNPGESCYLPFFQGVPSLAVCPDNYICDP</sequence>
<feature type="non-terminal residue" evidence="2">
    <location>
        <position position="1"/>
    </location>
</feature>
<evidence type="ECO:0000313" key="2">
    <source>
        <dbReference type="EMBL" id="CAL1541704.1"/>
    </source>
</evidence>
<dbReference type="EMBL" id="CAXITT010000448">
    <property type="protein sequence ID" value="CAL1541704.1"/>
    <property type="molecule type" value="Genomic_DNA"/>
</dbReference>
<comment type="caution">
    <text evidence="2">The sequence shown here is derived from an EMBL/GenBank/DDBJ whole genome shotgun (WGS) entry which is preliminary data.</text>
</comment>
<proteinExistence type="predicted"/>